<proteinExistence type="predicted"/>
<dbReference type="Gene3D" id="1.10.10.60">
    <property type="entry name" value="Homeodomain-like"/>
    <property type="match status" value="2"/>
</dbReference>
<dbReference type="CDD" id="cd00167">
    <property type="entry name" value="SANT"/>
    <property type="match status" value="1"/>
</dbReference>
<dbReference type="InterPro" id="IPR001005">
    <property type="entry name" value="SANT/Myb"/>
</dbReference>
<organism evidence="1 2">
    <name type="scientific">Jimgerdemannia flammicorona</name>
    <dbReference type="NCBI Taxonomy" id="994334"/>
    <lineage>
        <taxon>Eukaryota</taxon>
        <taxon>Fungi</taxon>
        <taxon>Fungi incertae sedis</taxon>
        <taxon>Mucoromycota</taxon>
        <taxon>Mucoromycotina</taxon>
        <taxon>Endogonomycetes</taxon>
        <taxon>Endogonales</taxon>
        <taxon>Endogonaceae</taxon>
        <taxon>Jimgerdemannia</taxon>
    </lineage>
</organism>
<dbReference type="OrthoDB" id="2281363at2759"/>
<name>A0A433D4P9_9FUNG</name>
<dbReference type="Pfam" id="PF13921">
    <property type="entry name" value="Myb_DNA-bind_6"/>
    <property type="match status" value="1"/>
</dbReference>
<comment type="caution">
    <text evidence="1">The sequence shown here is derived from an EMBL/GenBank/DDBJ whole genome shotgun (WGS) entry which is preliminary data.</text>
</comment>
<dbReference type="SUPFAM" id="SSF46689">
    <property type="entry name" value="Homeodomain-like"/>
    <property type="match status" value="1"/>
</dbReference>
<evidence type="ECO:0000313" key="1">
    <source>
        <dbReference type="EMBL" id="RUP45830.1"/>
    </source>
</evidence>
<dbReference type="EMBL" id="RBNI01006709">
    <property type="protein sequence ID" value="RUP45830.1"/>
    <property type="molecule type" value="Genomic_DNA"/>
</dbReference>
<dbReference type="InterPro" id="IPR009057">
    <property type="entry name" value="Homeodomain-like_sf"/>
</dbReference>
<protein>
    <submittedName>
        <fullName evidence="1">Uncharacterized protein</fullName>
    </submittedName>
</protein>
<evidence type="ECO:0000313" key="2">
    <source>
        <dbReference type="Proteomes" id="UP000268093"/>
    </source>
</evidence>
<sequence length="145" mass="16435">MGLILALFPPSPLFLCYDGVHNCKETTEPIMPPIKTEKNTGTAAKSGWSQQEDTALTEGRENGLSWEEISAQLPGRTVIACKRRFDNRQRQSGPWSEEEVAVLSRSFDAEAAEWREFWKKVAKGVGNGRSWQNCAKKMMDDWKKQ</sequence>
<accession>A0A433D4P9</accession>
<gene>
    <name evidence="1" type="ORF">BC936DRAFT_147682</name>
</gene>
<reference evidence="1 2" key="1">
    <citation type="journal article" date="2018" name="New Phytol.">
        <title>Phylogenomics of Endogonaceae and evolution of mycorrhizas within Mucoromycota.</title>
        <authorList>
            <person name="Chang Y."/>
            <person name="Desiro A."/>
            <person name="Na H."/>
            <person name="Sandor L."/>
            <person name="Lipzen A."/>
            <person name="Clum A."/>
            <person name="Barry K."/>
            <person name="Grigoriev I.V."/>
            <person name="Martin F.M."/>
            <person name="Stajich J.E."/>
            <person name="Smith M.E."/>
            <person name="Bonito G."/>
            <person name="Spatafora J.W."/>
        </authorList>
    </citation>
    <scope>NUCLEOTIDE SEQUENCE [LARGE SCALE GENOMIC DNA]</scope>
    <source>
        <strain evidence="1 2">GMNB39</strain>
    </source>
</reference>
<dbReference type="Proteomes" id="UP000268093">
    <property type="component" value="Unassembled WGS sequence"/>
</dbReference>
<keyword evidence="2" id="KW-1185">Reference proteome</keyword>
<dbReference type="SMART" id="SM00717">
    <property type="entry name" value="SANT"/>
    <property type="match status" value="1"/>
</dbReference>
<dbReference type="PROSITE" id="PS50090">
    <property type="entry name" value="MYB_LIKE"/>
    <property type="match status" value="1"/>
</dbReference>